<name>A0A166SRV6_9AGAM</name>
<organism evidence="1 2">
    <name type="scientific">Athelia psychrophila</name>
    <dbReference type="NCBI Taxonomy" id="1759441"/>
    <lineage>
        <taxon>Eukaryota</taxon>
        <taxon>Fungi</taxon>
        <taxon>Dikarya</taxon>
        <taxon>Basidiomycota</taxon>
        <taxon>Agaricomycotina</taxon>
        <taxon>Agaricomycetes</taxon>
        <taxon>Agaricomycetidae</taxon>
        <taxon>Atheliales</taxon>
        <taxon>Atheliaceae</taxon>
        <taxon>Athelia</taxon>
    </lineage>
</organism>
<reference evidence="1 2" key="1">
    <citation type="journal article" date="2016" name="Mol. Biol. Evol.">
        <title>Comparative Genomics of Early-Diverging Mushroom-Forming Fungi Provides Insights into the Origins of Lignocellulose Decay Capabilities.</title>
        <authorList>
            <person name="Nagy L.G."/>
            <person name="Riley R."/>
            <person name="Tritt A."/>
            <person name="Adam C."/>
            <person name="Daum C."/>
            <person name="Floudas D."/>
            <person name="Sun H."/>
            <person name="Yadav J.S."/>
            <person name="Pangilinan J."/>
            <person name="Larsson K.H."/>
            <person name="Matsuura K."/>
            <person name="Barry K."/>
            <person name="Labutti K."/>
            <person name="Kuo R."/>
            <person name="Ohm R.A."/>
            <person name="Bhattacharya S.S."/>
            <person name="Shirouzu T."/>
            <person name="Yoshinaga Y."/>
            <person name="Martin F.M."/>
            <person name="Grigoriev I.V."/>
            <person name="Hibbett D.S."/>
        </authorList>
    </citation>
    <scope>NUCLEOTIDE SEQUENCE [LARGE SCALE GENOMIC DNA]</scope>
    <source>
        <strain evidence="1 2">CBS 109695</strain>
    </source>
</reference>
<dbReference type="OrthoDB" id="3269456at2759"/>
<evidence type="ECO:0000313" key="2">
    <source>
        <dbReference type="Proteomes" id="UP000076532"/>
    </source>
</evidence>
<gene>
    <name evidence="1" type="ORF">FIBSPDRAFT_884776</name>
</gene>
<dbReference type="AlphaFoldDB" id="A0A166SRV6"/>
<sequence length="840" mass="93775">MYLKRALSVTQLNMCKSNYLHREKPTLAQEGMDTFYDIQSAHMKHTHTEGKDEATSLWKSGLLYWKRQRHRQSSGSGGGFGSPGKASEVWEHFWRAGDDSGNTGTSLKEVLIKIASARTAGKAAAVQLSTYAKSLNEELSTITTDIPKGVRLIEHVPLPDKGNARYMKQPIRLTGLGGEHFKGTIEGLVNITTLMGENLERGEIESWTPARFWCWQALEISNRYFVHQNSKGDMVSGPLSTEVDPDGVLAVLAATNGEGKPKYTSIKPGEFKMGDLVEAQLSAVFKVISEGPDYAGGWLLLILQAACTTRMQQAAQTPTTPARVMKCTVGYMDDEEEGDGDVPTSKMKKLIVFMDIDISIRLYQSRLGVATSASHVHYTSALSEAEHISRSWLGNVSEIQKKMSTTCVRRHEPEEWNKTRMTPGQTRSIGNLISRAEAAEFFSPNYPDKAQQVPTKGILKECIQTVICNQPTVYKPIFNASTPGSIFSFARTCKLGRACVQEYQCIYVYASSNRHHISRSNAVQFMDHVHYKEANLNIYVNPGHGSIVGMHMVNTQGYRVVNPYGDDGLVTLNLGDSLDHIIIMAAGAAQEVIKVKYFQCSIHLLYNMEHITEGGRTLECNVTAVNPSHSSNCNTIGVSPRQWVEDGLWEFEPEGDRGDEADLAAQPAQDPTMHNKWCMTGFLWTLSPKYCLLRLPIFRYGYAIASNLEAMWVHQFSDDIEVVRRNSECNDRKWFDNIIVMITEGCISVQLDDAMEGGDEEAKAKEADDVTELTNDHQYPGRAYPMKVTDLIPNDVLLAMLKRYWEAYEKEDRGGMWCVVIPITKTSGQFTGKYKVGMPI</sequence>
<protein>
    <submittedName>
        <fullName evidence="1">Uncharacterized protein</fullName>
    </submittedName>
</protein>
<keyword evidence="2" id="KW-1185">Reference proteome</keyword>
<dbReference type="Proteomes" id="UP000076532">
    <property type="component" value="Unassembled WGS sequence"/>
</dbReference>
<proteinExistence type="predicted"/>
<dbReference type="EMBL" id="KV417497">
    <property type="protein sequence ID" value="KZP29754.1"/>
    <property type="molecule type" value="Genomic_DNA"/>
</dbReference>
<evidence type="ECO:0000313" key="1">
    <source>
        <dbReference type="EMBL" id="KZP29754.1"/>
    </source>
</evidence>
<accession>A0A166SRV6</accession>